<proteinExistence type="predicted"/>
<dbReference type="AlphaFoldDB" id="A0A2P2N614"/>
<reference evidence="1" key="1">
    <citation type="submission" date="2018-02" db="EMBL/GenBank/DDBJ databases">
        <title>Rhizophora mucronata_Transcriptome.</title>
        <authorList>
            <person name="Meera S.P."/>
            <person name="Sreeshan A."/>
            <person name="Augustine A."/>
        </authorList>
    </citation>
    <scope>NUCLEOTIDE SEQUENCE</scope>
    <source>
        <tissue evidence="1">Leaf</tissue>
    </source>
</reference>
<organism evidence="1">
    <name type="scientific">Rhizophora mucronata</name>
    <name type="common">Asiatic mangrove</name>
    <dbReference type="NCBI Taxonomy" id="61149"/>
    <lineage>
        <taxon>Eukaryota</taxon>
        <taxon>Viridiplantae</taxon>
        <taxon>Streptophyta</taxon>
        <taxon>Embryophyta</taxon>
        <taxon>Tracheophyta</taxon>
        <taxon>Spermatophyta</taxon>
        <taxon>Magnoliopsida</taxon>
        <taxon>eudicotyledons</taxon>
        <taxon>Gunneridae</taxon>
        <taxon>Pentapetalae</taxon>
        <taxon>rosids</taxon>
        <taxon>fabids</taxon>
        <taxon>Malpighiales</taxon>
        <taxon>Rhizophoraceae</taxon>
        <taxon>Rhizophora</taxon>
    </lineage>
</organism>
<sequence length="52" mass="6389">MKELNKMRRHKQLLFYKNKWQQHKNLKKEFHDVKQVALQETNSGQTFTVSMI</sequence>
<accession>A0A2P2N614</accession>
<dbReference type="EMBL" id="GGEC01057457">
    <property type="protein sequence ID" value="MBX37941.1"/>
    <property type="molecule type" value="Transcribed_RNA"/>
</dbReference>
<name>A0A2P2N614_RHIMU</name>
<evidence type="ECO:0000313" key="1">
    <source>
        <dbReference type="EMBL" id="MBX37941.1"/>
    </source>
</evidence>
<protein>
    <submittedName>
        <fullName evidence="1">Uncharacterized protein</fullName>
    </submittedName>
</protein>